<feature type="signal peptide" evidence="2">
    <location>
        <begin position="1"/>
        <end position="25"/>
    </location>
</feature>
<accession>A0A1G6H9U8</accession>
<reference evidence="4" key="1">
    <citation type="submission" date="2016-09" db="EMBL/GenBank/DDBJ databases">
        <authorList>
            <person name="Varghese N."/>
            <person name="Submissions S."/>
        </authorList>
    </citation>
    <scope>NUCLEOTIDE SEQUENCE [LARGE SCALE GENOMIC DNA]</scope>
    <source>
        <strain evidence="4">25nlg</strain>
    </source>
</reference>
<dbReference type="STRING" id="1464122.SAMN05421737_10392"/>
<keyword evidence="4" id="KW-1185">Reference proteome</keyword>
<feature type="region of interest" description="Disordered" evidence="1">
    <location>
        <begin position="25"/>
        <end position="45"/>
    </location>
</feature>
<keyword evidence="2" id="KW-0732">Signal</keyword>
<dbReference type="Proteomes" id="UP000242662">
    <property type="component" value="Unassembled WGS sequence"/>
</dbReference>
<feature type="chain" id="PRO_5017477221" evidence="2">
    <location>
        <begin position="26"/>
        <end position="45"/>
    </location>
</feature>
<sequence>MKRLFYAFILTVCLAVAIGVQSADAVEPSNGPSHPNPMNLPHPQS</sequence>
<evidence type="ECO:0000313" key="3">
    <source>
        <dbReference type="EMBL" id="SDB90914.1"/>
    </source>
</evidence>
<evidence type="ECO:0000313" key="4">
    <source>
        <dbReference type="Proteomes" id="UP000242662"/>
    </source>
</evidence>
<protein>
    <submittedName>
        <fullName evidence="3">Uncharacterized protein</fullName>
    </submittedName>
</protein>
<gene>
    <name evidence="3" type="ORF">SAMN05421737_10392</name>
</gene>
<dbReference type="AlphaFoldDB" id="A0A1G6H9U8"/>
<evidence type="ECO:0000256" key="2">
    <source>
        <dbReference type="SAM" id="SignalP"/>
    </source>
</evidence>
<name>A0A1G6H9U8_9BACI</name>
<dbReference type="EMBL" id="FMYM01000003">
    <property type="protein sequence ID" value="SDB90914.1"/>
    <property type="molecule type" value="Genomic_DNA"/>
</dbReference>
<dbReference type="RefSeq" id="WP_176763781.1">
    <property type="nucleotide sequence ID" value="NZ_FMYM01000003.1"/>
</dbReference>
<feature type="compositionally biased region" description="Pro residues" evidence="1">
    <location>
        <begin position="34"/>
        <end position="45"/>
    </location>
</feature>
<evidence type="ECO:0000256" key="1">
    <source>
        <dbReference type="SAM" id="MobiDB-lite"/>
    </source>
</evidence>
<proteinExistence type="predicted"/>
<organism evidence="3 4">
    <name type="scientific">Shouchella lonarensis</name>
    <dbReference type="NCBI Taxonomy" id="1464122"/>
    <lineage>
        <taxon>Bacteria</taxon>
        <taxon>Bacillati</taxon>
        <taxon>Bacillota</taxon>
        <taxon>Bacilli</taxon>
        <taxon>Bacillales</taxon>
        <taxon>Bacillaceae</taxon>
        <taxon>Shouchella</taxon>
    </lineage>
</organism>